<dbReference type="RefSeq" id="WP_165239601.1">
    <property type="nucleotide sequence ID" value="NZ_JAAKZV010000092.1"/>
</dbReference>
<dbReference type="InterPro" id="IPR045728">
    <property type="entry name" value="DUF6082"/>
</dbReference>
<keyword evidence="1" id="KW-1133">Transmembrane helix</keyword>
<feature type="transmembrane region" description="Helical" evidence="1">
    <location>
        <begin position="52"/>
        <end position="74"/>
    </location>
</feature>
<name>A0A6G4U2D7_9ACTN</name>
<dbReference type="Proteomes" id="UP000481583">
    <property type="component" value="Unassembled WGS sequence"/>
</dbReference>
<evidence type="ECO:0000313" key="2">
    <source>
        <dbReference type="EMBL" id="NGN66324.1"/>
    </source>
</evidence>
<reference evidence="2 3" key="1">
    <citation type="submission" date="2020-02" db="EMBL/GenBank/DDBJ databases">
        <title>Whole-genome analyses of novel actinobacteria.</title>
        <authorList>
            <person name="Sahin N."/>
        </authorList>
    </citation>
    <scope>NUCLEOTIDE SEQUENCE [LARGE SCALE GENOMIC DNA]</scope>
    <source>
        <strain evidence="2 3">A7024</strain>
    </source>
</reference>
<sequence>MSDLWRTARDRRIVAAIVFSVLVFVFVVPYMLLLIGGLRKGDWQHFSNVAGAYGGVASVFGMLTLVGVIASLALQVRDSRANLELIHRSLHTELLNAAMDDPALRACWGPTSLGSDVEARQHIYITKIVTFWSSAFTMGKMSEDELRGNFSELVRGEPGRRYWRATQGLWEARMNSGNDVRFVEILMGVAAGGRSNPIGGNQ</sequence>
<keyword evidence="1" id="KW-0472">Membrane</keyword>
<proteinExistence type="predicted"/>
<dbReference type="Pfam" id="PF19560">
    <property type="entry name" value="DUF6082"/>
    <property type="match status" value="1"/>
</dbReference>
<dbReference type="EMBL" id="JAAKZV010000092">
    <property type="protein sequence ID" value="NGN66324.1"/>
    <property type="molecule type" value="Genomic_DNA"/>
</dbReference>
<accession>A0A6G4U2D7</accession>
<gene>
    <name evidence="2" type="ORF">G5C51_20785</name>
</gene>
<dbReference type="AlphaFoldDB" id="A0A6G4U2D7"/>
<keyword evidence="3" id="KW-1185">Reference proteome</keyword>
<evidence type="ECO:0000313" key="3">
    <source>
        <dbReference type="Proteomes" id="UP000481583"/>
    </source>
</evidence>
<organism evidence="2 3">
    <name type="scientific">Streptomyces coryli</name>
    <dbReference type="NCBI Taxonomy" id="1128680"/>
    <lineage>
        <taxon>Bacteria</taxon>
        <taxon>Bacillati</taxon>
        <taxon>Actinomycetota</taxon>
        <taxon>Actinomycetes</taxon>
        <taxon>Kitasatosporales</taxon>
        <taxon>Streptomycetaceae</taxon>
        <taxon>Streptomyces</taxon>
    </lineage>
</organism>
<evidence type="ECO:0000256" key="1">
    <source>
        <dbReference type="SAM" id="Phobius"/>
    </source>
</evidence>
<protein>
    <submittedName>
        <fullName evidence="2">Uncharacterized protein</fullName>
    </submittedName>
</protein>
<keyword evidence="1" id="KW-0812">Transmembrane</keyword>
<comment type="caution">
    <text evidence="2">The sequence shown here is derived from an EMBL/GenBank/DDBJ whole genome shotgun (WGS) entry which is preliminary data.</text>
</comment>
<feature type="transmembrane region" description="Helical" evidence="1">
    <location>
        <begin position="12"/>
        <end position="32"/>
    </location>
</feature>